<dbReference type="STRING" id="1121448.DGI_3212"/>
<dbReference type="Gene3D" id="2.40.30.10">
    <property type="entry name" value="Translation factors"/>
    <property type="match status" value="1"/>
</dbReference>
<evidence type="ECO:0000259" key="11">
    <source>
        <dbReference type="Pfam" id="PF20259"/>
    </source>
</evidence>
<feature type="domain" description="tRNA-specific 2-thiouridylase MnmA-like central" evidence="11">
    <location>
        <begin position="232"/>
        <end position="273"/>
    </location>
</feature>
<evidence type="ECO:0000256" key="9">
    <source>
        <dbReference type="ARBA" id="ARBA00051542"/>
    </source>
</evidence>
<reference evidence="13" key="2">
    <citation type="submission" date="2013-07" db="EMBL/GenBank/DDBJ databases">
        <authorList>
            <person name="Morais-Silva F.O."/>
            <person name="Rezende A.M."/>
            <person name="Pimentel C."/>
            <person name="Resende D.M."/>
            <person name="Santos C.I."/>
            <person name="Clemente C."/>
            <person name="de Oliveira L.M."/>
            <person name="da Silva S.M."/>
            <person name="Costa D.A."/>
            <person name="Varela-Raposo A."/>
            <person name="Horacio E.C.A."/>
            <person name="Matos M."/>
            <person name="Flores O."/>
            <person name="Ruiz J.C."/>
            <person name="Rodrigues-Pousada C."/>
        </authorList>
    </citation>
    <scope>NUCLEOTIDE SEQUENCE [LARGE SCALE GENOMIC DNA]</scope>
    <source>
        <strain evidence="13">ATCC 19364 / DSM 1382 / NCIMB 9332 / VKM B-1759</strain>
    </source>
</reference>
<dbReference type="Gene3D" id="3.40.50.620">
    <property type="entry name" value="HUPs"/>
    <property type="match status" value="1"/>
</dbReference>
<dbReference type="eggNOG" id="COG0482">
    <property type="taxonomic scope" value="Bacteria"/>
</dbReference>
<dbReference type="Pfam" id="PF20258">
    <property type="entry name" value="tRNA_Me_trans_C"/>
    <property type="match status" value="1"/>
</dbReference>
<keyword evidence="6" id="KW-0067">ATP-binding</keyword>
<dbReference type="Gene3D" id="2.30.30.280">
    <property type="entry name" value="Adenine nucleotide alpha hydrolases-like domains"/>
    <property type="match status" value="1"/>
</dbReference>
<dbReference type="InterPro" id="IPR046884">
    <property type="entry name" value="MnmA-like_central"/>
</dbReference>
<dbReference type="HOGENOM" id="CLU_035188_0_0_7"/>
<dbReference type="GO" id="GO:0103016">
    <property type="term" value="F:tRNA-uridine 2-sulfurtransferase activity"/>
    <property type="evidence" value="ECO:0007669"/>
    <property type="project" value="UniProtKB-EC"/>
</dbReference>
<keyword evidence="12" id="KW-0489">Methyltransferase</keyword>
<proteinExistence type="predicted"/>
<accession>T2GFK2</accession>
<protein>
    <recommendedName>
        <fullName evidence="1">tRNA-uridine 2-sulfurtransferase</fullName>
        <ecNumber evidence="1">2.8.1.13</ecNumber>
    </recommendedName>
</protein>
<dbReference type="InterPro" id="IPR014729">
    <property type="entry name" value="Rossmann-like_a/b/a_fold"/>
</dbReference>
<feature type="domain" description="tRNA-specific 2-thiouridylase MnmA-like C-terminal" evidence="10">
    <location>
        <begin position="298"/>
        <end position="355"/>
    </location>
</feature>
<evidence type="ECO:0000256" key="8">
    <source>
        <dbReference type="ARBA" id="ARBA00023157"/>
    </source>
</evidence>
<evidence type="ECO:0000259" key="10">
    <source>
        <dbReference type="Pfam" id="PF20258"/>
    </source>
</evidence>
<evidence type="ECO:0000313" key="13">
    <source>
        <dbReference type="Proteomes" id="UP000016587"/>
    </source>
</evidence>
<gene>
    <name evidence="12" type="primary">trmU</name>
    <name evidence="12" type="ORF">DGI_3212</name>
</gene>
<comment type="catalytic activity">
    <reaction evidence="9">
        <text>S-sulfanyl-L-cysteinyl-[protein] + uridine(34) in tRNA + AH2 + ATP = 2-thiouridine(34) in tRNA + L-cysteinyl-[protein] + A + AMP + diphosphate + H(+)</text>
        <dbReference type="Rhea" id="RHEA:47032"/>
        <dbReference type="Rhea" id="RHEA-COMP:10131"/>
        <dbReference type="Rhea" id="RHEA-COMP:11726"/>
        <dbReference type="Rhea" id="RHEA-COMP:11727"/>
        <dbReference type="Rhea" id="RHEA-COMP:11728"/>
        <dbReference type="ChEBI" id="CHEBI:13193"/>
        <dbReference type="ChEBI" id="CHEBI:15378"/>
        <dbReference type="ChEBI" id="CHEBI:17499"/>
        <dbReference type="ChEBI" id="CHEBI:29950"/>
        <dbReference type="ChEBI" id="CHEBI:30616"/>
        <dbReference type="ChEBI" id="CHEBI:33019"/>
        <dbReference type="ChEBI" id="CHEBI:61963"/>
        <dbReference type="ChEBI" id="CHEBI:65315"/>
        <dbReference type="ChEBI" id="CHEBI:87170"/>
        <dbReference type="ChEBI" id="CHEBI:456215"/>
        <dbReference type="EC" id="2.8.1.13"/>
    </reaction>
</comment>
<dbReference type="EMBL" id="CP006585">
    <property type="protein sequence ID" value="AGW14916.1"/>
    <property type="molecule type" value="Genomic_DNA"/>
</dbReference>
<dbReference type="PANTHER" id="PTHR11933">
    <property type="entry name" value="TRNA 5-METHYLAMINOMETHYL-2-THIOURIDYLATE -METHYLTRANSFERASE"/>
    <property type="match status" value="1"/>
</dbReference>
<dbReference type="InterPro" id="IPR004506">
    <property type="entry name" value="MnmA-like"/>
</dbReference>
<dbReference type="GO" id="GO:0032259">
    <property type="term" value="P:methylation"/>
    <property type="evidence" value="ECO:0007669"/>
    <property type="project" value="UniProtKB-KW"/>
</dbReference>
<dbReference type="GO" id="GO:0005524">
    <property type="term" value="F:ATP binding"/>
    <property type="evidence" value="ECO:0007669"/>
    <property type="project" value="UniProtKB-KW"/>
</dbReference>
<keyword evidence="8" id="KW-1015">Disulfide bond</keyword>
<dbReference type="Proteomes" id="UP000016587">
    <property type="component" value="Chromosome"/>
</dbReference>
<evidence type="ECO:0000256" key="3">
    <source>
        <dbReference type="ARBA" id="ARBA00022679"/>
    </source>
</evidence>
<name>T2GFK2_MEGG1</name>
<keyword evidence="2" id="KW-0820">tRNA-binding</keyword>
<dbReference type="SUPFAM" id="SSF52402">
    <property type="entry name" value="Adenine nucleotide alpha hydrolases-like"/>
    <property type="match status" value="1"/>
</dbReference>
<dbReference type="EC" id="2.8.1.13" evidence="1"/>
<organism evidence="12 13">
    <name type="scientific">Megalodesulfovibrio gigas (strain ATCC 19364 / DSM 1382 / NCIMB 9332 / VKM B-1759)</name>
    <name type="common">Desulfovibrio gigas</name>
    <dbReference type="NCBI Taxonomy" id="1121448"/>
    <lineage>
        <taxon>Bacteria</taxon>
        <taxon>Pseudomonadati</taxon>
        <taxon>Thermodesulfobacteriota</taxon>
        <taxon>Desulfovibrionia</taxon>
        <taxon>Desulfovibrionales</taxon>
        <taxon>Desulfovibrionaceae</taxon>
        <taxon>Megalodesulfovibrio</taxon>
    </lineage>
</organism>
<evidence type="ECO:0000313" key="12">
    <source>
        <dbReference type="EMBL" id="AGW14916.1"/>
    </source>
</evidence>
<keyword evidence="5" id="KW-0547">Nucleotide-binding</keyword>
<evidence type="ECO:0000256" key="6">
    <source>
        <dbReference type="ARBA" id="ARBA00022840"/>
    </source>
</evidence>
<dbReference type="RefSeq" id="WP_021762009.1">
    <property type="nucleotide sequence ID" value="NC_022444.1"/>
</dbReference>
<dbReference type="GO" id="GO:0000049">
    <property type="term" value="F:tRNA binding"/>
    <property type="evidence" value="ECO:0007669"/>
    <property type="project" value="UniProtKB-KW"/>
</dbReference>
<dbReference type="KEGG" id="dgg:DGI_3212"/>
<keyword evidence="13" id="KW-1185">Reference proteome</keyword>
<dbReference type="PATRIC" id="fig|1121448.10.peg.3168"/>
<dbReference type="GO" id="GO:0008168">
    <property type="term" value="F:methyltransferase activity"/>
    <property type="evidence" value="ECO:0007669"/>
    <property type="project" value="UniProtKB-KW"/>
</dbReference>
<evidence type="ECO:0000256" key="5">
    <source>
        <dbReference type="ARBA" id="ARBA00022741"/>
    </source>
</evidence>
<sequence length="365" mass="39215">MPAGRVAVAVSGGMDSLLALALLADAGQAVCAVHGIFFPQTEATRRRSEALAALCHRLGVAFVEADLVTAFRERVIQPFIDDYLHGRTPNPCAGCNARIKFGLLLDHALAAGADVLATGHYARQGMDAGRPCLRKGADPAKDQSYFLSLVPLDRLARARFPLDGWRKADVPAALAARGLTPPESRESQEICFIPDDDYRAFLRANAPRPGDSQGGRLGGPGPILLEGPERIRVGTHQGLWAYTPGQRRGLGVAHSEPLFVLGKDQRGNALLVGPRESSFSPRCVAAACNLLVPCEEWPEVILARTRYRQVEQPARWRMEQGRLILDFQTPQPLPAPGQVAAVYDAQGRVLAGGVIEESPQGGCNA</sequence>
<dbReference type="AlphaFoldDB" id="T2GFK2"/>
<dbReference type="InterPro" id="IPR046885">
    <property type="entry name" value="MnmA-like_C"/>
</dbReference>
<dbReference type="GO" id="GO:0002143">
    <property type="term" value="P:tRNA wobble position uridine thiolation"/>
    <property type="evidence" value="ECO:0007669"/>
    <property type="project" value="TreeGrafter"/>
</dbReference>
<dbReference type="OrthoDB" id="9800696at2"/>
<keyword evidence="7" id="KW-0694">RNA-binding</keyword>
<dbReference type="InterPro" id="IPR023382">
    <property type="entry name" value="MnmA-like_central_sf"/>
</dbReference>
<evidence type="ECO:0000256" key="1">
    <source>
        <dbReference type="ARBA" id="ARBA00011949"/>
    </source>
</evidence>
<evidence type="ECO:0000256" key="4">
    <source>
        <dbReference type="ARBA" id="ARBA00022694"/>
    </source>
</evidence>
<dbReference type="PANTHER" id="PTHR11933:SF5">
    <property type="entry name" value="MITOCHONDRIAL TRNA-SPECIFIC 2-THIOURIDYLASE 1"/>
    <property type="match status" value="1"/>
</dbReference>
<keyword evidence="3 12" id="KW-0808">Transferase</keyword>
<keyword evidence="4" id="KW-0819">tRNA processing</keyword>
<dbReference type="Pfam" id="PF20259">
    <property type="entry name" value="tRNA_Me_trans_M"/>
    <property type="match status" value="1"/>
</dbReference>
<dbReference type="CDD" id="cd01998">
    <property type="entry name" value="MnmA_TRMU-like"/>
    <property type="match status" value="1"/>
</dbReference>
<evidence type="ECO:0000256" key="2">
    <source>
        <dbReference type="ARBA" id="ARBA00022555"/>
    </source>
</evidence>
<dbReference type="Pfam" id="PF03054">
    <property type="entry name" value="tRNA_Me_trans"/>
    <property type="match status" value="1"/>
</dbReference>
<evidence type="ECO:0000256" key="7">
    <source>
        <dbReference type="ARBA" id="ARBA00022884"/>
    </source>
</evidence>
<reference evidence="12 13" key="1">
    <citation type="journal article" date="2013" name="J. Bacteriol.">
        <title>Roles of HynAB and Ech, the only two hydrogenases found in the model sulfate reducer Desulfovibrio gigas.</title>
        <authorList>
            <person name="Morais-Silva F.O."/>
            <person name="Santos C.I."/>
            <person name="Rodrigues R."/>
            <person name="Pereira I.A."/>
            <person name="Rodrigues-Pousada C."/>
        </authorList>
    </citation>
    <scope>NUCLEOTIDE SEQUENCE [LARGE SCALE GENOMIC DNA]</scope>
    <source>
        <strain evidence="13">ATCC 19364 / DSM 1382 / NCIMB 9332 / VKM B-1759</strain>
    </source>
</reference>